<evidence type="ECO:0000256" key="7">
    <source>
        <dbReference type="ARBA" id="ARBA00022989"/>
    </source>
</evidence>
<reference evidence="16 17" key="1">
    <citation type="journal article" date="2010" name="Nature">
        <title>The sequence and de novo assembly of the giant panda genome.</title>
        <authorList>
            <person name="Li R."/>
            <person name="Fan W."/>
            <person name="Tian G."/>
            <person name="Zhu H."/>
            <person name="He L."/>
            <person name="Cai J."/>
            <person name="Huang Q."/>
            <person name="Cai Q."/>
            <person name="Li B."/>
            <person name="Bai Y."/>
            <person name="Zhang Z."/>
            <person name="Zhang Y."/>
            <person name="Wang W."/>
            <person name="Li J."/>
            <person name="Wei F."/>
            <person name="Li H."/>
            <person name="Jian M."/>
            <person name="Li J."/>
            <person name="Zhang Z."/>
            <person name="Nielsen R."/>
            <person name="Li D."/>
            <person name="Gu W."/>
            <person name="Yang Z."/>
            <person name="Xuan Z."/>
            <person name="Ryder O.A."/>
            <person name="Leung F.C."/>
            <person name="Zhou Y."/>
            <person name="Cao J."/>
            <person name="Sun X."/>
            <person name="Fu Y."/>
            <person name="Fang X."/>
            <person name="Guo X."/>
            <person name="Wang B."/>
            <person name="Hou R."/>
            <person name="Shen F."/>
            <person name="Mu B."/>
            <person name="Ni P."/>
            <person name="Lin R."/>
            <person name="Qian W."/>
            <person name="Wang G."/>
            <person name="Yu C."/>
            <person name="Nie W."/>
            <person name="Wang J."/>
            <person name="Wu Z."/>
            <person name="Liang H."/>
            <person name="Min J."/>
            <person name="Wu Q."/>
            <person name="Cheng S."/>
            <person name="Ruan J."/>
            <person name="Wang M."/>
            <person name="Shi Z."/>
            <person name="Wen M."/>
            <person name="Liu B."/>
            <person name="Ren X."/>
            <person name="Zheng H."/>
            <person name="Dong D."/>
            <person name="Cook K."/>
            <person name="Shan G."/>
            <person name="Zhang H."/>
            <person name="Kosiol C."/>
            <person name="Xie X."/>
            <person name="Lu Z."/>
            <person name="Zheng H."/>
            <person name="Li Y."/>
            <person name="Steiner C.C."/>
            <person name="Lam T.T."/>
            <person name="Lin S."/>
            <person name="Zhang Q."/>
            <person name="Li G."/>
            <person name="Tian J."/>
            <person name="Gong T."/>
            <person name="Liu H."/>
            <person name="Zhang D."/>
            <person name="Fang L."/>
            <person name="Ye C."/>
            <person name="Zhang J."/>
            <person name="Hu W."/>
            <person name="Xu A."/>
            <person name="Ren Y."/>
            <person name="Zhang G."/>
            <person name="Bruford M.W."/>
            <person name="Li Q."/>
            <person name="Ma L."/>
            <person name="Guo Y."/>
            <person name="An N."/>
            <person name="Hu Y."/>
            <person name="Zheng Y."/>
            <person name="Shi Y."/>
            <person name="Li Z."/>
            <person name="Liu Q."/>
            <person name="Chen Y."/>
            <person name="Zhao J."/>
            <person name="Qu N."/>
            <person name="Zhao S."/>
            <person name="Tian F."/>
            <person name="Wang X."/>
            <person name="Wang H."/>
            <person name="Xu L."/>
            <person name="Liu X."/>
            <person name="Vinar T."/>
            <person name="Wang Y."/>
            <person name="Lam T.W."/>
            <person name="Yiu S.M."/>
            <person name="Liu S."/>
            <person name="Zhang H."/>
            <person name="Li D."/>
            <person name="Huang Y."/>
            <person name="Wang X."/>
            <person name="Yang G."/>
            <person name="Jiang Z."/>
            <person name="Wang J."/>
            <person name="Qin N."/>
            <person name="Li L."/>
            <person name="Li J."/>
            <person name="Bolund L."/>
            <person name="Kristiansen K."/>
            <person name="Wong G.K."/>
            <person name="Olson M."/>
            <person name="Zhang X."/>
            <person name="Li S."/>
            <person name="Yang H."/>
            <person name="Wang J."/>
            <person name="Wang J."/>
        </authorList>
    </citation>
    <scope>NUCLEOTIDE SEQUENCE [LARGE SCALE GENOMIC DNA]</scope>
</reference>
<dbReference type="InterPro" id="IPR017452">
    <property type="entry name" value="GPCR_Rhodpsn_7TM"/>
</dbReference>
<dbReference type="GeneID" id="117799422"/>
<evidence type="ECO:0000313" key="17">
    <source>
        <dbReference type="Proteomes" id="UP000008912"/>
    </source>
</evidence>
<accession>A0A7N5JGD5</accession>
<dbReference type="Proteomes" id="UP000008912">
    <property type="component" value="Unassembled WGS sequence"/>
</dbReference>
<dbReference type="SUPFAM" id="SSF81321">
    <property type="entry name" value="Family A G protein-coupled receptor-like"/>
    <property type="match status" value="1"/>
</dbReference>
<evidence type="ECO:0000256" key="6">
    <source>
        <dbReference type="ARBA" id="ARBA00022725"/>
    </source>
</evidence>
<dbReference type="InParanoid" id="A0A7N5JGD5"/>
<evidence type="ECO:0000259" key="15">
    <source>
        <dbReference type="PROSITE" id="PS50262"/>
    </source>
</evidence>
<dbReference type="Pfam" id="PF13853">
    <property type="entry name" value="7tm_4"/>
    <property type="match status" value="1"/>
</dbReference>
<evidence type="ECO:0000256" key="14">
    <source>
        <dbReference type="RuleBase" id="RU363047"/>
    </source>
</evidence>
<keyword evidence="9 14" id="KW-0472">Membrane</keyword>
<keyword evidence="4 14" id="KW-1003">Cell membrane</keyword>
<comment type="similarity">
    <text evidence="3 13">Belongs to the G-protein coupled receptor 1 family.</text>
</comment>
<evidence type="ECO:0000256" key="13">
    <source>
        <dbReference type="RuleBase" id="RU000688"/>
    </source>
</evidence>
<evidence type="ECO:0000256" key="4">
    <source>
        <dbReference type="ARBA" id="ARBA00022475"/>
    </source>
</evidence>
<dbReference type="GO" id="GO:0004984">
    <property type="term" value="F:olfactory receptor activity"/>
    <property type="evidence" value="ECO:0007669"/>
    <property type="project" value="InterPro"/>
</dbReference>
<dbReference type="PROSITE" id="PS00237">
    <property type="entry name" value="G_PROTEIN_RECEP_F1_1"/>
    <property type="match status" value="1"/>
</dbReference>
<dbReference type="GO" id="GO:0005886">
    <property type="term" value="C:plasma membrane"/>
    <property type="evidence" value="ECO:0007669"/>
    <property type="project" value="UniProtKB-SubCell"/>
</dbReference>
<dbReference type="PRINTS" id="PR00237">
    <property type="entry name" value="GPCRRHODOPSN"/>
</dbReference>
<comment type="subcellular location">
    <subcellularLocation>
        <location evidence="2 14">Cell membrane</location>
        <topology evidence="2 14">Multi-pass membrane protein</topology>
    </subcellularLocation>
</comment>
<keyword evidence="14" id="KW-0716">Sensory transduction</keyword>
<dbReference type="OrthoDB" id="6144223at2759"/>
<evidence type="ECO:0000256" key="2">
    <source>
        <dbReference type="ARBA" id="ARBA00004651"/>
    </source>
</evidence>
<dbReference type="InterPro" id="IPR000276">
    <property type="entry name" value="GPCR_Rhodpsn"/>
</dbReference>
<feature type="transmembrane region" description="Helical" evidence="14">
    <location>
        <begin position="24"/>
        <end position="49"/>
    </location>
</feature>
<evidence type="ECO:0000256" key="10">
    <source>
        <dbReference type="ARBA" id="ARBA00023170"/>
    </source>
</evidence>
<evidence type="ECO:0000313" key="16">
    <source>
        <dbReference type="Ensembl" id="ENSAMEP00000025043.1"/>
    </source>
</evidence>
<dbReference type="InterPro" id="IPR050516">
    <property type="entry name" value="Olfactory_GPCR"/>
</dbReference>
<dbReference type="PROSITE" id="PS50262">
    <property type="entry name" value="G_PROTEIN_RECEP_F1_2"/>
    <property type="match status" value="1"/>
</dbReference>
<dbReference type="PANTHER" id="PTHR26452">
    <property type="entry name" value="OLFACTORY RECEPTOR"/>
    <property type="match status" value="1"/>
</dbReference>
<name>A0A7N5JGD5_AILME</name>
<feature type="transmembrane region" description="Helical" evidence="14">
    <location>
        <begin position="238"/>
        <end position="261"/>
    </location>
</feature>
<feature type="domain" description="G-protein coupled receptors family 1 profile" evidence="15">
    <location>
        <begin position="42"/>
        <end position="291"/>
    </location>
</feature>
<keyword evidence="6 14" id="KW-0552">Olfaction</keyword>
<evidence type="ECO:0000256" key="1">
    <source>
        <dbReference type="ARBA" id="ARBA00003929"/>
    </source>
</evidence>
<dbReference type="InterPro" id="IPR000725">
    <property type="entry name" value="Olfact_rcpt"/>
</dbReference>
<evidence type="ECO:0000256" key="5">
    <source>
        <dbReference type="ARBA" id="ARBA00022692"/>
    </source>
</evidence>
<dbReference type="KEGG" id="aml:117799422"/>
<dbReference type="FunFam" id="1.10.1220.70:FF:000001">
    <property type="entry name" value="Olfactory receptor"/>
    <property type="match status" value="1"/>
</dbReference>
<keyword evidence="7 14" id="KW-1133">Transmembrane helix</keyword>
<dbReference type="GO" id="GO:0004930">
    <property type="term" value="F:G protein-coupled receptor activity"/>
    <property type="evidence" value="ECO:0007669"/>
    <property type="project" value="UniProtKB-KW"/>
</dbReference>
<organism evidence="16 17">
    <name type="scientific">Ailuropoda melanoleuca</name>
    <name type="common">Giant panda</name>
    <dbReference type="NCBI Taxonomy" id="9646"/>
    <lineage>
        <taxon>Eukaryota</taxon>
        <taxon>Metazoa</taxon>
        <taxon>Chordata</taxon>
        <taxon>Craniata</taxon>
        <taxon>Vertebrata</taxon>
        <taxon>Euteleostomi</taxon>
        <taxon>Mammalia</taxon>
        <taxon>Eutheria</taxon>
        <taxon>Laurasiatheria</taxon>
        <taxon>Carnivora</taxon>
        <taxon>Caniformia</taxon>
        <taxon>Ursidae</taxon>
        <taxon>Ailuropoda</taxon>
    </lineage>
</organism>
<feature type="transmembrane region" description="Helical" evidence="14">
    <location>
        <begin position="61"/>
        <end position="79"/>
    </location>
</feature>
<dbReference type="Gene3D" id="1.20.1070.10">
    <property type="entry name" value="Rhodopsin 7-helix transmembrane proteins"/>
    <property type="match status" value="1"/>
</dbReference>
<feature type="transmembrane region" description="Helical" evidence="14">
    <location>
        <begin position="273"/>
        <end position="293"/>
    </location>
</feature>
<dbReference type="AlphaFoldDB" id="A0A7N5JGD5"/>
<dbReference type="RefSeq" id="XP_034507791.1">
    <property type="nucleotide sequence ID" value="XM_034651900.1"/>
</dbReference>
<dbReference type="FunFam" id="1.20.1070.10:FF:000003">
    <property type="entry name" value="Olfactory receptor"/>
    <property type="match status" value="1"/>
</dbReference>
<evidence type="ECO:0000256" key="11">
    <source>
        <dbReference type="ARBA" id="ARBA00023180"/>
    </source>
</evidence>
<dbReference type="Ensembl" id="ENSAMET00000025518.1">
    <property type="protein sequence ID" value="ENSAMEP00000025043.1"/>
    <property type="gene ID" value="ENSAMEG00000028060.1"/>
</dbReference>
<proteinExistence type="inferred from homology"/>
<gene>
    <name evidence="16" type="primary">LOC117799422</name>
</gene>
<dbReference type="PRINTS" id="PR00245">
    <property type="entry name" value="OLFACTORYR"/>
</dbReference>
<evidence type="ECO:0000256" key="9">
    <source>
        <dbReference type="ARBA" id="ARBA00023136"/>
    </source>
</evidence>
<protein>
    <recommendedName>
        <fullName evidence="14">Olfactory receptor</fullName>
    </recommendedName>
</protein>
<reference evidence="16" key="2">
    <citation type="submission" date="2025-08" db="UniProtKB">
        <authorList>
            <consortium name="Ensembl"/>
        </authorList>
    </citation>
    <scope>IDENTIFICATION</scope>
</reference>
<evidence type="ECO:0000256" key="12">
    <source>
        <dbReference type="ARBA" id="ARBA00023224"/>
    </source>
</evidence>
<keyword evidence="10 13" id="KW-0675">Receptor</keyword>
<dbReference type="GeneTree" id="ENSGT01150000286988"/>
<dbReference type="CDD" id="cd15417">
    <property type="entry name" value="7tmA_OR5A1-like"/>
    <property type="match status" value="1"/>
</dbReference>
<comment type="function">
    <text evidence="1">Putative odorant or sperm cell receptor.</text>
</comment>
<reference evidence="16" key="3">
    <citation type="submission" date="2025-09" db="UniProtKB">
        <authorList>
            <consortium name="Ensembl"/>
        </authorList>
    </citation>
    <scope>IDENTIFICATION</scope>
</reference>
<evidence type="ECO:0000256" key="8">
    <source>
        <dbReference type="ARBA" id="ARBA00023040"/>
    </source>
</evidence>
<evidence type="ECO:0000256" key="3">
    <source>
        <dbReference type="ARBA" id="ARBA00010663"/>
    </source>
</evidence>
<feature type="transmembrane region" description="Helical" evidence="14">
    <location>
        <begin position="99"/>
        <end position="119"/>
    </location>
</feature>
<keyword evidence="17" id="KW-1185">Reference proteome</keyword>
<feature type="transmembrane region" description="Helical" evidence="14">
    <location>
        <begin position="194"/>
        <end position="226"/>
    </location>
</feature>
<keyword evidence="12 13" id="KW-0807">Transducer</keyword>
<sequence length="327" mass="36719">MIGGGNITEITYFILLGFSDFPRILAVLFVVFLLVYILTMTWNLCLIVLIRMDSQLHTPMYFFLSNLSFIDICYVTSTAPKMLSTFFQEQQTFTFVDCAVQYFVFSTMGLSESCLMTAMAYDRYAAICNPLLYSAIMSPTLCIRMVLGSYLAGLSASISQICTIFQLHFCGPNVIKHFFCDMPQLLVLSCTDTFFVQLLIAILTMVFGIINALIIMISYGCIVMSIMKITSAKGRSKAFNTCASHLTAVSLFYTSGMYVYLSSSSGGSSSLDRFASVFYTVVIPMLNPLIYSLRNKEIKDALKRLQKKRCSCRSSVQIRPIRNLNLQ</sequence>
<keyword evidence="11" id="KW-0325">Glycoprotein</keyword>
<keyword evidence="8 13" id="KW-0297">G-protein coupled receptor</keyword>
<keyword evidence="5 13" id="KW-0812">Transmembrane</keyword>